<comment type="similarity">
    <text evidence="5">Belongs to the FMN-dependent alpha-hydroxy acid dehydrogenase family.</text>
</comment>
<evidence type="ECO:0000259" key="8">
    <source>
        <dbReference type="PROSITE" id="PS51349"/>
    </source>
</evidence>
<dbReference type="SUPFAM" id="SSF51395">
    <property type="entry name" value="FMN-linked oxidoreductases"/>
    <property type="match status" value="1"/>
</dbReference>
<dbReference type="EMBL" id="QYUO01000001">
    <property type="protein sequence ID" value="RJF98424.1"/>
    <property type="molecule type" value="Genomic_DNA"/>
</dbReference>
<feature type="binding site" evidence="7">
    <location>
        <position position="269"/>
    </location>
    <ligand>
        <name>glyoxylate</name>
        <dbReference type="ChEBI" id="CHEBI:36655"/>
    </ligand>
</feature>
<evidence type="ECO:0000256" key="2">
    <source>
        <dbReference type="ARBA" id="ARBA00022630"/>
    </source>
</evidence>
<dbReference type="PROSITE" id="PS51349">
    <property type="entry name" value="FMN_HYDROXY_ACID_DH_2"/>
    <property type="match status" value="1"/>
</dbReference>
<evidence type="ECO:0000256" key="7">
    <source>
        <dbReference type="PIRSR" id="PIRSR000138-2"/>
    </source>
</evidence>
<dbReference type="InterPro" id="IPR013785">
    <property type="entry name" value="Aldolase_TIM"/>
</dbReference>
<dbReference type="RefSeq" id="WP_119768376.1">
    <property type="nucleotide sequence ID" value="NZ_QYUO01000001.1"/>
</dbReference>
<name>A0A3A3FT28_9BURK</name>
<feature type="binding site" evidence="7">
    <location>
        <position position="35"/>
    </location>
    <ligand>
        <name>glyoxylate</name>
        <dbReference type="ChEBI" id="CHEBI:36655"/>
    </ligand>
</feature>
<evidence type="ECO:0000256" key="6">
    <source>
        <dbReference type="PIRSR" id="PIRSR000138-1"/>
    </source>
</evidence>
<keyword evidence="10" id="KW-1185">Reference proteome</keyword>
<protein>
    <submittedName>
        <fullName evidence="9">Alpha-hydroxy-acid oxidizing protein</fullName>
    </submittedName>
</protein>
<gene>
    <name evidence="9" type="ORF">D3871_07830</name>
</gene>
<dbReference type="FunFam" id="3.20.20.70:FF:000029">
    <property type="entry name" value="L-lactate dehydrogenase"/>
    <property type="match status" value="1"/>
</dbReference>
<dbReference type="PANTHER" id="PTHR10578">
    <property type="entry name" value="S -2-HYDROXY-ACID OXIDASE-RELATED"/>
    <property type="match status" value="1"/>
</dbReference>
<dbReference type="CDD" id="cd02809">
    <property type="entry name" value="alpha_hydroxyacid_oxid_FMN"/>
    <property type="match status" value="1"/>
</dbReference>
<feature type="binding site" evidence="7">
    <location>
        <position position="143"/>
    </location>
    <ligand>
        <name>FMN</name>
        <dbReference type="ChEBI" id="CHEBI:58210"/>
    </ligand>
</feature>
<feature type="binding site" evidence="7">
    <location>
        <position position="272"/>
    </location>
    <ligand>
        <name>glyoxylate</name>
        <dbReference type="ChEBI" id="CHEBI:36655"/>
    </ligand>
</feature>
<reference evidence="10" key="1">
    <citation type="submission" date="2018-09" db="EMBL/GenBank/DDBJ databases">
        <authorList>
            <person name="Zhu H."/>
        </authorList>
    </citation>
    <scope>NUCLEOTIDE SEQUENCE [LARGE SCALE GENOMIC DNA]</scope>
    <source>
        <strain evidence="10">K1R23-30</strain>
    </source>
</reference>
<feature type="domain" description="FMN hydroxy acid dehydrogenase" evidence="8">
    <location>
        <begin position="9"/>
        <end position="371"/>
    </location>
</feature>
<feature type="binding site" evidence="7">
    <location>
        <position position="245"/>
    </location>
    <ligand>
        <name>FMN</name>
        <dbReference type="ChEBI" id="CHEBI:58210"/>
    </ligand>
</feature>
<feature type="binding site" evidence="7">
    <location>
        <position position="117"/>
    </location>
    <ligand>
        <name>FMN</name>
        <dbReference type="ChEBI" id="CHEBI:58210"/>
    </ligand>
</feature>
<accession>A0A3A3FT28</accession>
<keyword evidence="2 7" id="KW-0285">Flavoprotein</keyword>
<feature type="binding site" evidence="7">
    <location>
        <position position="180"/>
    </location>
    <ligand>
        <name>glyoxylate</name>
        <dbReference type="ChEBI" id="CHEBI:36655"/>
    </ligand>
</feature>
<dbReference type="GO" id="GO:0010181">
    <property type="term" value="F:FMN binding"/>
    <property type="evidence" value="ECO:0007669"/>
    <property type="project" value="InterPro"/>
</dbReference>
<evidence type="ECO:0000313" key="10">
    <source>
        <dbReference type="Proteomes" id="UP000265955"/>
    </source>
</evidence>
<evidence type="ECO:0000313" key="9">
    <source>
        <dbReference type="EMBL" id="RJF98424.1"/>
    </source>
</evidence>
<keyword evidence="3 7" id="KW-0288">FMN</keyword>
<dbReference type="PIRSF" id="PIRSF000138">
    <property type="entry name" value="Al-hdrx_acd_dh"/>
    <property type="match status" value="1"/>
</dbReference>
<dbReference type="GO" id="GO:0016614">
    <property type="term" value="F:oxidoreductase activity, acting on CH-OH group of donors"/>
    <property type="evidence" value="ECO:0007669"/>
    <property type="project" value="UniProtKB-ARBA"/>
</dbReference>
<dbReference type="InterPro" id="IPR012133">
    <property type="entry name" value="Alpha-hydoxy_acid_DH_FMN"/>
</dbReference>
<feature type="binding site" evidence="7">
    <location>
        <position position="145"/>
    </location>
    <ligand>
        <name>glyoxylate</name>
        <dbReference type="ChEBI" id="CHEBI:36655"/>
    </ligand>
</feature>
<organism evidence="9 10">
    <name type="scientific">Noviherbaspirillum saxi</name>
    <dbReference type="NCBI Taxonomy" id="2320863"/>
    <lineage>
        <taxon>Bacteria</taxon>
        <taxon>Pseudomonadati</taxon>
        <taxon>Pseudomonadota</taxon>
        <taxon>Betaproteobacteria</taxon>
        <taxon>Burkholderiales</taxon>
        <taxon>Oxalobacteraceae</taxon>
        <taxon>Noviherbaspirillum</taxon>
    </lineage>
</organism>
<dbReference type="Pfam" id="PF01070">
    <property type="entry name" value="FMN_dh"/>
    <property type="match status" value="1"/>
</dbReference>
<dbReference type="OrthoDB" id="9770452at2"/>
<keyword evidence="4" id="KW-0560">Oxidoreductase</keyword>
<feature type="binding site" evidence="7">
    <location>
        <begin position="300"/>
        <end position="304"/>
    </location>
    <ligand>
        <name>FMN</name>
        <dbReference type="ChEBI" id="CHEBI:58210"/>
    </ligand>
</feature>
<feature type="binding site" evidence="7">
    <location>
        <position position="171"/>
    </location>
    <ligand>
        <name>FMN</name>
        <dbReference type="ChEBI" id="CHEBI:58210"/>
    </ligand>
</feature>
<feature type="binding site" evidence="7">
    <location>
        <begin position="323"/>
        <end position="324"/>
    </location>
    <ligand>
        <name>FMN</name>
        <dbReference type="ChEBI" id="CHEBI:58210"/>
    </ligand>
</feature>
<sequence>MSPVPVVEAIPSGIVSLADHEQHARGRLDDNAWAYFAGGAGDEITMRANRAAWDGIRLSTRVLRRLTGGHTRVQLLGRTLAHPVLLAPIAFQCMAHRDGEIATAYAAAIQGAGLVLSSQASIAMEQVAHAVLGEATRGPLWFQLYFQHDRGFTRSLVERAERAGYEALVVTVDAPSSGARDRERRAAFRLPAGISAVNLEGLPAAQPVALEAHQSRMFDGLLASAPSWDDIAWLRSISRLPVILKGIMHPQDAQLAMEAGAAAVIASNHGGRTLDTMPATAVVLPRIRAAVGADYPILVDGGIRRGTDVLKAIALGANAVLVGRPYVFGLANAGAMGVSHVLRLLRDELEISMALCGCATLAEVNADTLFG</sequence>
<comment type="caution">
    <text evidence="9">The sequence shown here is derived from an EMBL/GenBank/DDBJ whole genome shotgun (WGS) entry which is preliminary data.</text>
</comment>
<feature type="active site" description="Proton acceptor" evidence="6">
    <location>
        <position position="269"/>
    </location>
</feature>
<dbReference type="AlphaFoldDB" id="A0A3A3FT28"/>
<dbReference type="InterPro" id="IPR000262">
    <property type="entry name" value="FMN-dep_DH"/>
</dbReference>
<evidence type="ECO:0000256" key="1">
    <source>
        <dbReference type="ARBA" id="ARBA00001917"/>
    </source>
</evidence>
<evidence type="ECO:0000256" key="3">
    <source>
        <dbReference type="ARBA" id="ARBA00022643"/>
    </source>
</evidence>
<dbReference type="Proteomes" id="UP000265955">
    <property type="component" value="Unassembled WGS sequence"/>
</dbReference>
<feature type="binding site" evidence="7">
    <location>
        <begin position="88"/>
        <end position="90"/>
    </location>
    <ligand>
        <name>FMN</name>
        <dbReference type="ChEBI" id="CHEBI:58210"/>
    </ligand>
</feature>
<evidence type="ECO:0000256" key="5">
    <source>
        <dbReference type="ARBA" id="ARBA00024042"/>
    </source>
</evidence>
<proteinExistence type="inferred from homology"/>
<feature type="binding site" evidence="7">
    <location>
        <position position="267"/>
    </location>
    <ligand>
        <name>FMN</name>
        <dbReference type="ChEBI" id="CHEBI:58210"/>
    </ligand>
</feature>
<comment type="cofactor">
    <cofactor evidence="1">
        <name>FMN</name>
        <dbReference type="ChEBI" id="CHEBI:58210"/>
    </cofactor>
</comment>
<dbReference type="Gene3D" id="3.20.20.70">
    <property type="entry name" value="Aldolase class I"/>
    <property type="match status" value="1"/>
</dbReference>
<evidence type="ECO:0000256" key="4">
    <source>
        <dbReference type="ARBA" id="ARBA00023002"/>
    </source>
</evidence>
<dbReference type="PANTHER" id="PTHR10578:SF107">
    <property type="entry name" value="2-HYDROXYACID OXIDASE 1"/>
    <property type="match status" value="1"/>
</dbReference>
<dbReference type="InterPro" id="IPR037396">
    <property type="entry name" value="FMN_HAD"/>
</dbReference>